<dbReference type="AlphaFoldDB" id="A0A9P4K6R3"/>
<dbReference type="EMBL" id="ML986646">
    <property type="protein sequence ID" value="KAF2261993.1"/>
    <property type="molecule type" value="Genomic_DNA"/>
</dbReference>
<proteinExistence type="predicted"/>
<organism evidence="2 3">
    <name type="scientific">Lojkania enalia</name>
    <dbReference type="NCBI Taxonomy" id="147567"/>
    <lineage>
        <taxon>Eukaryota</taxon>
        <taxon>Fungi</taxon>
        <taxon>Dikarya</taxon>
        <taxon>Ascomycota</taxon>
        <taxon>Pezizomycotina</taxon>
        <taxon>Dothideomycetes</taxon>
        <taxon>Pleosporomycetidae</taxon>
        <taxon>Pleosporales</taxon>
        <taxon>Pleosporales incertae sedis</taxon>
        <taxon>Lojkania</taxon>
    </lineage>
</organism>
<protein>
    <submittedName>
        <fullName evidence="2">Uncharacterized protein</fullName>
    </submittedName>
</protein>
<sequence>MVRFKKAITSPAGPANTVFTTQPLVAAHIADATHVQRTPLLRSQSSLPPQLMTGTRATSSSKTSSLQRNTFTMPSCHMSTHTATVSPKTKALEIKNQKGKQRPKSKTKNEPSGSIIQSVSSNSKTPVRRARPGMKTSSKTAPRGIPTMKDGKPYEDTTDSDVPLIPLKRKKTLSKSPNTIEGISDPARDKLDMKNDMVEQLKLRGYTLIHELGEVKDWLEEKGIYEGKGIDGCPIKLS</sequence>
<keyword evidence="3" id="KW-1185">Reference proteome</keyword>
<accession>A0A9P4K6R3</accession>
<feature type="region of interest" description="Disordered" evidence="1">
    <location>
        <begin position="40"/>
        <end position="163"/>
    </location>
</feature>
<reference evidence="3" key="1">
    <citation type="journal article" date="2020" name="Stud. Mycol.">
        <title>101 Dothideomycetes genomes: A test case for predicting lifestyles and emergence of pathogens.</title>
        <authorList>
            <person name="Haridas S."/>
            <person name="Albert R."/>
            <person name="Binder M."/>
            <person name="Bloem J."/>
            <person name="LaButti K."/>
            <person name="Salamov A."/>
            <person name="Andreopoulos B."/>
            <person name="Baker S."/>
            <person name="Barry K."/>
            <person name="Bills G."/>
            <person name="Bluhm B."/>
            <person name="Cannon C."/>
            <person name="Castanera R."/>
            <person name="Culley D."/>
            <person name="Daum C."/>
            <person name="Ezra D."/>
            <person name="Gonzalez J."/>
            <person name="Henrissat B."/>
            <person name="Kuo A."/>
            <person name="Liang C."/>
            <person name="Lipzen A."/>
            <person name="Lutzoni F."/>
            <person name="Magnuson J."/>
            <person name="Mondo S."/>
            <person name="Nolan M."/>
            <person name="Ohm R."/>
            <person name="Pangilinan J."/>
            <person name="Park H.-J."/>
            <person name="Ramirez L."/>
            <person name="Alfaro M."/>
            <person name="Sun H."/>
            <person name="Tritt A."/>
            <person name="Yoshinaga Y."/>
            <person name="Zwiers L.-H."/>
            <person name="Turgeon B."/>
            <person name="Goodwin S."/>
            <person name="Spatafora J."/>
            <person name="Crous P."/>
            <person name="Grigoriev I."/>
        </authorList>
    </citation>
    <scope>NUCLEOTIDE SEQUENCE [LARGE SCALE GENOMIC DNA]</scope>
    <source>
        <strain evidence="3">CBS 304.66</strain>
    </source>
</reference>
<name>A0A9P4K6R3_9PLEO</name>
<comment type="caution">
    <text evidence="2">The sequence shown here is derived from an EMBL/GenBank/DDBJ whole genome shotgun (WGS) entry which is preliminary data.</text>
</comment>
<evidence type="ECO:0000313" key="2">
    <source>
        <dbReference type="EMBL" id="KAF2261993.1"/>
    </source>
</evidence>
<feature type="compositionally biased region" description="Polar residues" evidence="1">
    <location>
        <begin position="52"/>
        <end position="87"/>
    </location>
</feature>
<feature type="compositionally biased region" description="Low complexity" evidence="1">
    <location>
        <begin position="112"/>
        <end position="123"/>
    </location>
</feature>
<gene>
    <name evidence="2" type="ORF">CC78DRAFT_535229</name>
</gene>
<feature type="compositionally biased region" description="Basic residues" evidence="1">
    <location>
        <begin position="97"/>
        <end position="106"/>
    </location>
</feature>
<dbReference type="Proteomes" id="UP000800093">
    <property type="component" value="Unassembled WGS sequence"/>
</dbReference>
<feature type="compositionally biased region" description="Low complexity" evidence="1">
    <location>
        <begin position="40"/>
        <end position="51"/>
    </location>
</feature>
<evidence type="ECO:0000313" key="3">
    <source>
        <dbReference type="Proteomes" id="UP000800093"/>
    </source>
</evidence>
<evidence type="ECO:0000256" key="1">
    <source>
        <dbReference type="SAM" id="MobiDB-lite"/>
    </source>
</evidence>